<sequence length="256" mass="28013">MNQESRLRTTRTGRLVTGLLAICIAGLTAMVHSSAHADKLLPAVETSESDLFESERPTAAQIARQKLIAAAQAAPDKLQGIGLRCYNPTGWKMLVYLPPGKTWKLYGAIRPIPFPVLVKPASTDGNFVIRAAPRGRIIQLEGSLSINDEGHWQLFLETDRPVVQGTDLAVFSFYRPGDNTGEAIARYITRQEPQRSCIRGSVGTQHVTRKQNDKLELLSARYVPKSFAGETTAETLLPGYCVWIQATPRAGGQSGK</sequence>
<accession>A0A517WLV6</accession>
<evidence type="ECO:0000313" key="2">
    <source>
        <dbReference type="Proteomes" id="UP000320722"/>
    </source>
</evidence>
<organism evidence="1 2">
    <name type="scientific">Gimesia chilikensis</name>
    <dbReference type="NCBI Taxonomy" id="2605989"/>
    <lineage>
        <taxon>Bacteria</taxon>
        <taxon>Pseudomonadati</taxon>
        <taxon>Planctomycetota</taxon>
        <taxon>Planctomycetia</taxon>
        <taxon>Planctomycetales</taxon>
        <taxon>Planctomycetaceae</taxon>
        <taxon>Gimesia</taxon>
    </lineage>
</organism>
<name>A0A517WLV6_9PLAN</name>
<protein>
    <submittedName>
        <fullName evidence="1">Uncharacterized protein</fullName>
    </submittedName>
</protein>
<dbReference type="RefSeq" id="WP_145045150.1">
    <property type="nucleotide sequence ID" value="NZ_CP036347.1"/>
</dbReference>
<dbReference type="Proteomes" id="UP000320722">
    <property type="component" value="Chromosome"/>
</dbReference>
<dbReference type="EMBL" id="CP036347">
    <property type="protein sequence ID" value="QDU06246.1"/>
    <property type="molecule type" value="Genomic_DNA"/>
</dbReference>
<dbReference type="AlphaFoldDB" id="A0A517WLV6"/>
<evidence type="ECO:0000313" key="1">
    <source>
        <dbReference type="EMBL" id="QDU06246.1"/>
    </source>
</evidence>
<proteinExistence type="predicted"/>
<reference evidence="1 2" key="1">
    <citation type="submission" date="2019-02" db="EMBL/GenBank/DDBJ databases">
        <title>Deep-cultivation of Planctomycetes and their phenomic and genomic characterization uncovers novel biology.</title>
        <authorList>
            <person name="Wiegand S."/>
            <person name="Jogler M."/>
            <person name="Boedeker C."/>
            <person name="Pinto D."/>
            <person name="Vollmers J."/>
            <person name="Rivas-Marin E."/>
            <person name="Kohn T."/>
            <person name="Peeters S.H."/>
            <person name="Heuer A."/>
            <person name="Rast P."/>
            <person name="Oberbeckmann S."/>
            <person name="Bunk B."/>
            <person name="Jeske O."/>
            <person name="Meyerdierks A."/>
            <person name="Storesund J.E."/>
            <person name="Kallscheuer N."/>
            <person name="Luecker S."/>
            <person name="Lage O.M."/>
            <person name="Pohl T."/>
            <person name="Merkel B.J."/>
            <person name="Hornburger P."/>
            <person name="Mueller R.-W."/>
            <person name="Bruemmer F."/>
            <person name="Labrenz M."/>
            <person name="Spormann A.M."/>
            <person name="Op den Camp H."/>
            <person name="Overmann J."/>
            <person name="Amann R."/>
            <person name="Jetten M.S.M."/>
            <person name="Mascher T."/>
            <person name="Medema M.H."/>
            <person name="Devos D.P."/>
            <person name="Kaster A.-K."/>
            <person name="Ovreas L."/>
            <person name="Rohde M."/>
            <person name="Galperin M.Y."/>
            <person name="Jogler C."/>
        </authorList>
    </citation>
    <scope>NUCLEOTIDE SEQUENCE [LARGE SCALE GENOMIC DNA]</scope>
    <source>
        <strain evidence="1 2">V6</strain>
    </source>
</reference>
<gene>
    <name evidence="1" type="ORF">V6x_59980</name>
</gene>